<name>A0ABS8HYA4_9FIRM</name>
<dbReference type="Pfam" id="PF16925">
    <property type="entry name" value="TetR_C_13"/>
    <property type="match status" value="1"/>
</dbReference>
<feature type="domain" description="HTH tetR-type" evidence="5">
    <location>
        <begin position="10"/>
        <end position="70"/>
    </location>
</feature>
<evidence type="ECO:0000256" key="1">
    <source>
        <dbReference type="ARBA" id="ARBA00023015"/>
    </source>
</evidence>
<dbReference type="PANTHER" id="PTHR47506:SF6">
    <property type="entry name" value="HTH-TYPE TRANSCRIPTIONAL REPRESSOR NEMR"/>
    <property type="match status" value="1"/>
</dbReference>
<keyword evidence="1" id="KW-0805">Transcription regulation</keyword>
<dbReference type="Pfam" id="PF00440">
    <property type="entry name" value="TetR_N"/>
    <property type="match status" value="1"/>
</dbReference>
<dbReference type="SUPFAM" id="SSF46689">
    <property type="entry name" value="Homeodomain-like"/>
    <property type="match status" value="1"/>
</dbReference>
<evidence type="ECO:0000256" key="4">
    <source>
        <dbReference type="PROSITE-ProRule" id="PRU00335"/>
    </source>
</evidence>
<dbReference type="Gene3D" id="1.10.357.10">
    <property type="entry name" value="Tetracycline Repressor, domain 2"/>
    <property type="match status" value="1"/>
</dbReference>
<protein>
    <submittedName>
        <fullName evidence="6">TetR family transcriptional regulator C-terminal domain-containing protein</fullName>
    </submittedName>
</protein>
<reference evidence="6" key="1">
    <citation type="submission" date="2021-11" db="EMBL/GenBank/DDBJ databases">
        <title>Description of a new species Pelosinus isolated from the bottom sediments of Lake Baikal.</title>
        <authorList>
            <person name="Zakharyuk A."/>
        </authorList>
    </citation>
    <scope>NUCLEOTIDE SEQUENCE</scope>
    <source>
        <strain evidence="6">Bkl1</strain>
    </source>
</reference>
<accession>A0ABS8HYA4</accession>
<dbReference type="PROSITE" id="PS50977">
    <property type="entry name" value="HTH_TETR_2"/>
    <property type="match status" value="1"/>
</dbReference>
<evidence type="ECO:0000256" key="3">
    <source>
        <dbReference type="ARBA" id="ARBA00023163"/>
    </source>
</evidence>
<dbReference type="InterPro" id="IPR011075">
    <property type="entry name" value="TetR_C"/>
</dbReference>
<sequence length="204" mass="23191">MARKKSADLEKTKQNLLEVGLSLFEQKGFNATGIQEIATLADIPKGSFYNYFSSKEDFGVAVIRYYTDISIERWANILVAETQKEDYYKALHTAFLAIAEEYRCTEIKKGCLLGNLAAEISETSEECRMALQQSISKFKSILAERLLVGQEMGNVRSDLPAQQLADLVWDCWQGSLLRMKIEKSVEPVNHDLELLFHHILPPRI</sequence>
<dbReference type="InterPro" id="IPR009057">
    <property type="entry name" value="Homeodomain-like_sf"/>
</dbReference>
<comment type="caution">
    <text evidence="6">The sequence shown here is derived from an EMBL/GenBank/DDBJ whole genome shotgun (WGS) entry which is preliminary data.</text>
</comment>
<keyword evidence="3" id="KW-0804">Transcription</keyword>
<evidence type="ECO:0000259" key="5">
    <source>
        <dbReference type="PROSITE" id="PS50977"/>
    </source>
</evidence>
<dbReference type="PRINTS" id="PR00455">
    <property type="entry name" value="HTHTETR"/>
</dbReference>
<evidence type="ECO:0000313" key="7">
    <source>
        <dbReference type="Proteomes" id="UP001165492"/>
    </source>
</evidence>
<dbReference type="PANTHER" id="PTHR47506">
    <property type="entry name" value="TRANSCRIPTIONAL REGULATORY PROTEIN"/>
    <property type="match status" value="1"/>
</dbReference>
<organism evidence="6 7">
    <name type="scientific">Pelosinus baikalensis</name>
    <dbReference type="NCBI Taxonomy" id="2892015"/>
    <lineage>
        <taxon>Bacteria</taxon>
        <taxon>Bacillati</taxon>
        <taxon>Bacillota</taxon>
        <taxon>Negativicutes</taxon>
        <taxon>Selenomonadales</taxon>
        <taxon>Sporomusaceae</taxon>
        <taxon>Pelosinus</taxon>
    </lineage>
</organism>
<dbReference type="RefSeq" id="WP_229537044.1">
    <property type="nucleotide sequence ID" value="NZ_JAJHJB010000050.1"/>
</dbReference>
<dbReference type="InterPro" id="IPR001647">
    <property type="entry name" value="HTH_TetR"/>
</dbReference>
<evidence type="ECO:0000256" key="2">
    <source>
        <dbReference type="ARBA" id="ARBA00023125"/>
    </source>
</evidence>
<keyword evidence="2 4" id="KW-0238">DNA-binding</keyword>
<gene>
    <name evidence="6" type="ORF">LMF89_22730</name>
</gene>
<dbReference type="Proteomes" id="UP001165492">
    <property type="component" value="Unassembled WGS sequence"/>
</dbReference>
<dbReference type="SUPFAM" id="SSF48498">
    <property type="entry name" value="Tetracyclin repressor-like, C-terminal domain"/>
    <property type="match status" value="1"/>
</dbReference>
<feature type="DNA-binding region" description="H-T-H motif" evidence="4">
    <location>
        <begin position="33"/>
        <end position="52"/>
    </location>
</feature>
<evidence type="ECO:0000313" key="6">
    <source>
        <dbReference type="EMBL" id="MCC5468156.1"/>
    </source>
</evidence>
<dbReference type="EMBL" id="JAJHJB010000050">
    <property type="protein sequence ID" value="MCC5468156.1"/>
    <property type="molecule type" value="Genomic_DNA"/>
</dbReference>
<dbReference type="InterPro" id="IPR036271">
    <property type="entry name" value="Tet_transcr_reg_TetR-rel_C_sf"/>
</dbReference>
<keyword evidence="7" id="KW-1185">Reference proteome</keyword>
<proteinExistence type="predicted"/>